<accession>A0A4Y8L5J2</accession>
<dbReference type="EMBL" id="SOML01000003">
    <property type="protein sequence ID" value="TFD97434.1"/>
    <property type="molecule type" value="Genomic_DNA"/>
</dbReference>
<comment type="caution">
    <text evidence="3">The sequence shown here is derived from an EMBL/GenBank/DDBJ whole genome shotgun (WGS) entry which is preliminary data.</text>
</comment>
<keyword evidence="2" id="KW-0472">Membrane</keyword>
<evidence type="ECO:0000256" key="2">
    <source>
        <dbReference type="SAM" id="Phobius"/>
    </source>
</evidence>
<keyword evidence="2" id="KW-1133">Transmembrane helix</keyword>
<keyword evidence="2" id="KW-0812">Transmembrane</keyword>
<gene>
    <name evidence="3" type="ORF">E2605_07135</name>
</gene>
<organism evidence="3 4">
    <name type="scientific">Dysgonomonas capnocytophagoides</name>
    <dbReference type="NCBI Taxonomy" id="45254"/>
    <lineage>
        <taxon>Bacteria</taxon>
        <taxon>Pseudomonadati</taxon>
        <taxon>Bacteroidota</taxon>
        <taxon>Bacteroidia</taxon>
        <taxon>Bacteroidales</taxon>
        <taxon>Dysgonomonadaceae</taxon>
        <taxon>Dysgonomonas</taxon>
    </lineage>
</organism>
<dbReference type="Proteomes" id="UP000297861">
    <property type="component" value="Unassembled WGS sequence"/>
</dbReference>
<evidence type="ECO:0000313" key="4">
    <source>
        <dbReference type="Proteomes" id="UP000297861"/>
    </source>
</evidence>
<dbReference type="OrthoDB" id="996128at2"/>
<sequence length="291" mass="32705">MSKQTDQNKLSEIVVDRTRCSRVSADAFIQQLFTEIEKELISNSFIKLEGLGLFRVIKSGDKKRVLYLGSNDRISEEIDLSGVYAESDNNANLSDKSSSENISFDSEDYNDKPASELFETFEDKYPQDANIPLPPGSYIPKEKGVPQQDYTYIANRKMNLIKTCIIALAILLLFSIGYIAISGASDKPDEKVLRETGFRELVNPDTLAFNKVIVPQVDVSIQYISRMYYGDDAYWPYIFMANKDAVNKMMVVRGGTKIRIPRISVDLAGLHDGTVQNSVKSLAKDIILVEK</sequence>
<dbReference type="InterPro" id="IPR010992">
    <property type="entry name" value="IHF-like_DNA-bd_dom_sf"/>
</dbReference>
<evidence type="ECO:0008006" key="5">
    <source>
        <dbReference type="Google" id="ProtNLM"/>
    </source>
</evidence>
<evidence type="ECO:0000256" key="1">
    <source>
        <dbReference type="ARBA" id="ARBA00023125"/>
    </source>
</evidence>
<name>A0A4Y8L5J2_9BACT</name>
<feature type="transmembrane region" description="Helical" evidence="2">
    <location>
        <begin position="160"/>
        <end position="181"/>
    </location>
</feature>
<protein>
    <recommendedName>
        <fullName evidence="5">LysM domain-containing protein</fullName>
    </recommendedName>
</protein>
<keyword evidence="1" id="KW-0238">DNA-binding</keyword>
<evidence type="ECO:0000313" key="3">
    <source>
        <dbReference type="EMBL" id="TFD97434.1"/>
    </source>
</evidence>
<dbReference type="RefSeq" id="WP_026626243.1">
    <property type="nucleotide sequence ID" value="NZ_JAWZLG010000100.1"/>
</dbReference>
<dbReference type="SUPFAM" id="SSF47729">
    <property type="entry name" value="IHF-like DNA-binding proteins"/>
    <property type="match status" value="1"/>
</dbReference>
<dbReference type="STRING" id="1121485.GCA_000426485_02336"/>
<reference evidence="3 4" key="1">
    <citation type="submission" date="2019-03" db="EMBL/GenBank/DDBJ databases">
        <title>San Antonio Military Medical Center submission to MRSN (WRAIR), pending publication.</title>
        <authorList>
            <person name="Blyth D.M."/>
            <person name="Mccarthy S.L."/>
            <person name="Schall S.E."/>
            <person name="Stam J.A."/>
            <person name="Ong A.C."/>
            <person name="Mcgann P.T."/>
        </authorList>
    </citation>
    <scope>NUCLEOTIDE SEQUENCE [LARGE SCALE GENOMIC DNA]</scope>
    <source>
        <strain evidence="3 4">MRSN571793</strain>
    </source>
</reference>
<dbReference type="AlphaFoldDB" id="A0A4Y8L5J2"/>
<proteinExistence type="predicted"/>
<keyword evidence="4" id="KW-1185">Reference proteome</keyword>
<dbReference type="GO" id="GO:0003677">
    <property type="term" value="F:DNA binding"/>
    <property type="evidence" value="ECO:0007669"/>
    <property type="project" value="UniProtKB-KW"/>
</dbReference>